<dbReference type="GeneID" id="103118984"/>
<keyword evidence="9 12" id="KW-0472">Membrane</keyword>
<dbReference type="InterPro" id="IPR004878">
    <property type="entry name" value="Otopetrin"/>
</dbReference>
<keyword evidence="5 12" id="KW-0812">Transmembrane</keyword>
<dbReference type="Proteomes" id="UP001652624">
    <property type="component" value="Chromosome 3"/>
</dbReference>
<evidence type="ECO:0000256" key="7">
    <source>
        <dbReference type="ARBA" id="ARBA00022989"/>
    </source>
</evidence>
<protein>
    <submittedName>
        <fullName evidence="14">Proton channel OTOP1</fullName>
    </submittedName>
</protein>
<evidence type="ECO:0000313" key="14">
    <source>
        <dbReference type="RefSeq" id="XP_060044452.1"/>
    </source>
</evidence>
<feature type="transmembrane region" description="Helical" evidence="12">
    <location>
        <begin position="280"/>
        <end position="300"/>
    </location>
</feature>
<keyword evidence="4" id="KW-1003">Cell membrane</keyword>
<dbReference type="Pfam" id="PF03189">
    <property type="entry name" value="Otopetrin"/>
    <property type="match status" value="2"/>
</dbReference>
<organism evidence="13 14">
    <name type="scientific">Erinaceus europaeus</name>
    <name type="common">Western European hedgehog</name>
    <dbReference type="NCBI Taxonomy" id="9365"/>
    <lineage>
        <taxon>Eukaryota</taxon>
        <taxon>Metazoa</taxon>
        <taxon>Chordata</taxon>
        <taxon>Craniata</taxon>
        <taxon>Vertebrata</taxon>
        <taxon>Euteleostomi</taxon>
        <taxon>Mammalia</taxon>
        <taxon>Eutheria</taxon>
        <taxon>Laurasiatheria</taxon>
        <taxon>Eulipotyphla</taxon>
        <taxon>Erinaceidae</taxon>
        <taxon>Erinaceinae</taxon>
        <taxon>Erinaceus</taxon>
    </lineage>
</organism>
<feature type="transmembrane region" description="Helical" evidence="12">
    <location>
        <begin position="31"/>
        <end position="49"/>
    </location>
</feature>
<keyword evidence="6" id="KW-0375">Hydrogen ion transport</keyword>
<evidence type="ECO:0000256" key="1">
    <source>
        <dbReference type="ARBA" id="ARBA00004651"/>
    </source>
</evidence>
<feature type="transmembrane region" description="Helical" evidence="12">
    <location>
        <begin position="98"/>
        <end position="122"/>
    </location>
</feature>
<feature type="transmembrane region" description="Helical" evidence="12">
    <location>
        <begin position="241"/>
        <end position="259"/>
    </location>
</feature>
<keyword evidence="8" id="KW-0406">Ion transport</keyword>
<dbReference type="PANTHER" id="PTHR21522">
    <property type="entry name" value="PROTON CHANNEL OTOP"/>
    <property type="match status" value="1"/>
</dbReference>
<sequence>MPPAQLGAPPARGSSGPPWKLALGEALSSQYGLNVFAAGLLLLLAWAVHAAGAGAGALLCALTALMLAQLLWMLWHVARSAARRRLIRHEDAHAGARWLRGSIVLFAVITIILGCLKVGYFVGFSDCLPITEGVFPVVHTAHTLLQVYFLWGHAKDVIQSFKTLERFGVIHSVFTNLLLWAAGVLNESKHQLNEHKERLITLGFGNITMALDDHSPACNCTPPALCSALSQAIYFLYPFNIEYQIVASTMFYVLWRNVGRRLDAPQPPRPPPPPCRPPPGALLGLGALAGTCGVVAAYLARVGRSRAHSEAALLLFYLAASALLLLMALAGLAGLGALRGPRRPHLRAHLPARQLDAHLLVGAASGSWLISWGSLLALGCAPSRPPYAWAALPYSLLVIAQEAVQNVFILGAALRAPAAPPRAPVQTLRVAAVGAPPGTGLDWEREGGLWWSGREQQESSAQGPGLEGEGGPWWSGREQQESSAQGPGLEGEGSLSWSGREQQESSAQGPGLEGEGGLWWSGREQQESSAQGPGLEGEGGLWWSGWEQQGPLPGPGQGQQLQEPGCDQEGSPQGFCQHQEAARTSILRNITAFLFLCNISLWIPPAFGCRPEYDNGLEETVFGFEPWITVVNLAMPFSIIYRMHAAASLFEIYCSL</sequence>
<evidence type="ECO:0000256" key="12">
    <source>
        <dbReference type="SAM" id="Phobius"/>
    </source>
</evidence>
<evidence type="ECO:0000256" key="5">
    <source>
        <dbReference type="ARBA" id="ARBA00022692"/>
    </source>
</evidence>
<feature type="transmembrane region" description="Helical" evidence="12">
    <location>
        <begin position="312"/>
        <end position="338"/>
    </location>
</feature>
<evidence type="ECO:0000256" key="4">
    <source>
        <dbReference type="ARBA" id="ARBA00022475"/>
    </source>
</evidence>
<evidence type="ECO:0000256" key="11">
    <source>
        <dbReference type="SAM" id="MobiDB-lite"/>
    </source>
</evidence>
<reference evidence="14" key="1">
    <citation type="submission" date="2025-08" db="UniProtKB">
        <authorList>
            <consortium name="RefSeq"/>
        </authorList>
    </citation>
    <scope>IDENTIFICATION</scope>
</reference>
<evidence type="ECO:0000256" key="10">
    <source>
        <dbReference type="ARBA" id="ARBA00023303"/>
    </source>
</evidence>
<evidence type="ECO:0000256" key="9">
    <source>
        <dbReference type="ARBA" id="ARBA00023136"/>
    </source>
</evidence>
<dbReference type="RefSeq" id="XP_060044452.1">
    <property type="nucleotide sequence ID" value="XM_060188469.1"/>
</dbReference>
<dbReference type="PANTHER" id="PTHR21522:SF19">
    <property type="entry name" value="PROTON CHANNEL OTOP1"/>
    <property type="match status" value="1"/>
</dbReference>
<keyword evidence="13" id="KW-1185">Reference proteome</keyword>
<evidence type="ECO:0000256" key="2">
    <source>
        <dbReference type="ARBA" id="ARBA00006513"/>
    </source>
</evidence>
<gene>
    <name evidence="14" type="primary">OTOP1</name>
</gene>
<proteinExistence type="inferred from homology"/>
<comment type="subcellular location">
    <subcellularLocation>
        <location evidence="1">Cell membrane</location>
        <topology evidence="1">Multi-pass membrane protein</topology>
    </subcellularLocation>
</comment>
<keyword evidence="10" id="KW-0407">Ion channel</keyword>
<name>A0ABM3X6M8_ERIEU</name>
<comment type="similarity">
    <text evidence="2">Belongs to the otopetrin family.</text>
</comment>
<feature type="transmembrane region" description="Helical" evidence="12">
    <location>
        <begin position="55"/>
        <end position="77"/>
    </location>
</feature>
<feature type="region of interest" description="Disordered" evidence="11">
    <location>
        <begin position="454"/>
        <end position="574"/>
    </location>
</feature>
<keyword evidence="7 12" id="KW-1133">Transmembrane helix</keyword>
<evidence type="ECO:0000256" key="6">
    <source>
        <dbReference type="ARBA" id="ARBA00022781"/>
    </source>
</evidence>
<feature type="transmembrane region" description="Helical" evidence="12">
    <location>
        <begin position="134"/>
        <end position="151"/>
    </location>
</feature>
<keyword evidence="3" id="KW-0813">Transport</keyword>
<accession>A0ABM3X6M8</accession>
<evidence type="ECO:0000313" key="13">
    <source>
        <dbReference type="Proteomes" id="UP001652624"/>
    </source>
</evidence>
<evidence type="ECO:0000256" key="8">
    <source>
        <dbReference type="ARBA" id="ARBA00023065"/>
    </source>
</evidence>
<evidence type="ECO:0000256" key="3">
    <source>
        <dbReference type="ARBA" id="ARBA00022448"/>
    </source>
</evidence>